<evidence type="ECO:0000256" key="8">
    <source>
        <dbReference type="SAM" id="MobiDB-lite"/>
    </source>
</evidence>
<keyword evidence="5 7" id="KW-1133">Transmembrane helix</keyword>
<sequence length="356" mass="38612">MSSTPPFTSAPQPDEAKPNHPSGIPTPTTPTTGMELLSANASTRRRSLPGAILRACWQLFTMNSNMLVGSLIVGLFFLLAIFGPLLARYDPNALTTDILLPPSADHWLGTTQAGQDVFAQLMYGTRSSILWGLLAGVLVTFIYTIVGLAAGYFGGLIDELLSLLINIFLVLPGFPLALILAAYIPYKGPLTVVLVIAFTSWPGHARIIRAQTLSMRNRDFTEAARSSGEATWRIIFFEVLPNMIAIVASGFVGTMISVILAIAGLEFLGLGDIRSISWGSMFFWAQNSSALIQGAWWWFVPPGLCIALLSAGLTFINIGLDEIADPRLRSEIIRLPRRKKRSAEEATPVLVPPLES</sequence>
<feature type="transmembrane region" description="Helical" evidence="7">
    <location>
        <begin position="296"/>
        <end position="320"/>
    </location>
</feature>
<feature type="compositionally biased region" description="Polar residues" evidence="8">
    <location>
        <begin position="1"/>
        <end position="11"/>
    </location>
</feature>
<dbReference type="InterPro" id="IPR000515">
    <property type="entry name" value="MetI-like"/>
</dbReference>
<comment type="subcellular location">
    <subcellularLocation>
        <location evidence="1 7">Cell membrane</location>
        <topology evidence="1 7">Multi-pass membrane protein</topology>
    </subcellularLocation>
</comment>
<keyword evidence="3" id="KW-1003">Cell membrane</keyword>
<dbReference type="EMBL" id="BNJG01000001">
    <property type="protein sequence ID" value="GHO51892.1"/>
    <property type="molecule type" value="Genomic_DNA"/>
</dbReference>
<feature type="transmembrane region" description="Helical" evidence="7">
    <location>
        <begin position="67"/>
        <end position="87"/>
    </location>
</feature>
<proteinExistence type="inferred from homology"/>
<evidence type="ECO:0000313" key="11">
    <source>
        <dbReference type="Proteomes" id="UP000654345"/>
    </source>
</evidence>
<dbReference type="PANTHER" id="PTHR43386">
    <property type="entry name" value="OLIGOPEPTIDE TRANSPORT SYSTEM PERMEASE PROTEIN APPC"/>
    <property type="match status" value="1"/>
</dbReference>
<name>A0ABQ3UGR0_9CHLR</name>
<protein>
    <recommendedName>
        <fullName evidence="9">ABC transmembrane type-1 domain-containing protein</fullName>
    </recommendedName>
</protein>
<evidence type="ECO:0000259" key="9">
    <source>
        <dbReference type="PROSITE" id="PS50928"/>
    </source>
</evidence>
<dbReference type="Proteomes" id="UP000654345">
    <property type="component" value="Unassembled WGS sequence"/>
</dbReference>
<dbReference type="Gene3D" id="1.10.3720.10">
    <property type="entry name" value="MetI-like"/>
    <property type="match status" value="1"/>
</dbReference>
<dbReference type="PANTHER" id="PTHR43386:SF1">
    <property type="entry name" value="D,D-DIPEPTIDE TRANSPORT SYSTEM PERMEASE PROTEIN DDPC-RELATED"/>
    <property type="match status" value="1"/>
</dbReference>
<dbReference type="SUPFAM" id="SSF161098">
    <property type="entry name" value="MetI-like"/>
    <property type="match status" value="1"/>
</dbReference>
<keyword evidence="11" id="KW-1185">Reference proteome</keyword>
<gene>
    <name evidence="10" type="ORF">KSB_03670</name>
</gene>
<evidence type="ECO:0000256" key="6">
    <source>
        <dbReference type="ARBA" id="ARBA00023136"/>
    </source>
</evidence>
<dbReference type="PROSITE" id="PS50928">
    <property type="entry name" value="ABC_TM1"/>
    <property type="match status" value="1"/>
</dbReference>
<comment type="caution">
    <text evidence="10">The sequence shown here is derived from an EMBL/GenBank/DDBJ whole genome shotgun (WGS) entry which is preliminary data.</text>
</comment>
<evidence type="ECO:0000313" key="10">
    <source>
        <dbReference type="EMBL" id="GHO51892.1"/>
    </source>
</evidence>
<evidence type="ECO:0000256" key="4">
    <source>
        <dbReference type="ARBA" id="ARBA00022692"/>
    </source>
</evidence>
<feature type="transmembrane region" description="Helical" evidence="7">
    <location>
        <begin position="160"/>
        <end position="184"/>
    </location>
</feature>
<feature type="transmembrane region" description="Helical" evidence="7">
    <location>
        <begin position="243"/>
        <end position="265"/>
    </location>
</feature>
<keyword evidence="4 7" id="KW-0812">Transmembrane</keyword>
<dbReference type="CDD" id="cd06261">
    <property type="entry name" value="TM_PBP2"/>
    <property type="match status" value="1"/>
</dbReference>
<feature type="region of interest" description="Disordered" evidence="8">
    <location>
        <begin position="1"/>
        <end position="34"/>
    </location>
</feature>
<dbReference type="InterPro" id="IPR050366">
    <property type="entry name" value="BP-dependent_transpt_permease"/>
</dbReference>
<dbReference type="InterPro" id="IPR035906">
    <property type="entry name" value="MetI-like_sf"/>
</dbReference>
<comment type="similarity">
    <text evidence="7">Belongs to the binding-protein-dependent transport system permease family.</text>
</comment>
<dbReference type="Pfam" id="PF00528">
    <property type="entry name" value="BPD_transp_1"/>
    <property type="match status" value="1"/>
</dbReference>
<dbReference type="RefSeq" id="WP_201368856.1">
    <property type="nucleotide sequence ID" value="NZ_BNJG01000001.1"/>
</dbReference>
<keyword evidence="6 7" id="KW-0472">Membrane</keyword>
<evidence type="ECO:0000256" key="7">
    <source>
        <dbReference type="RuleBase" id="RU363032"/>
    </source>
</evidence>
<dbReference type="InterPro" id="IPR025966">
    <property type="entry name" value="OppC_N"/>
</dbReference>
<evidence type="ECO:0000256" key="1">
    <source>
        <dbReference type="ARBA" id="ARBA00004651"/>
    </source>
</evidence>
<organism evidence="10 11">
    <name type="scientific">Ktedonobacter robiniae</name>
    <dbReference type="NCBI Taxonomy" id="2778365"/>
    <lineage>
        <taxon>Bacteria</taxon>
        <taxon>Bacillati</taxon>
        <taxon>Chloroflexota</taxon>
        <taxon>Ktedonobacteria</taxon>
        <taxon>Ktedonobacterales</taxon>
        <taxon>Ktedonobacteraceae</taxon>
        <taxon>Ktedonobacter</taxon>
    </lineage>
</organism>
<evidence type="ECO:0000256" key="3">
    <source>
        <dbReference type="ARBA" id="ARBA00022475"/>
    </source>
</evidence>
<dbReference type="Pfam" id="PF12911">
    <property type="entry name" value="OppC_N"/>
    <property type="match status" value="1"/>
</dbReference>
<keyword evidence="2 7" id="KW-0813">Transport</keyword>
<feature type="transmembrane region" description="Helical" evidence="7">
    <location>
        <begin position="129"/>
        <end position="153"/>
    </location>
</feature>
<feature type="domain" description="ABC transmembrane type-1" evidence="9">
    <location>
        <begin position="129"/>
        <end position="317"/>
    </location>
</feature>
<accession>A0ABQ3UGR0</accession>
<feature type="transmembrane region" description="Helical" evidence="7">
    <location>
        <begin position="190"/>
        <end position="208"/>
    </location>
</feature>
<evidence type="ECO:0000256" key="5">
    <source>
        <dbReference type="ARBA" id="ARBA00022989"/>
    </source>
</evidence>
<evidence type="ECO:0000256" key="2">
    <source>
        <dbReference type="ARBA" id="ARBA00022448"/>
    </source>
</evidence>
<reference evidence="10 11" key="1">
    <citation type="journal article" date="2021" name="Int. J. Syst. Evol. Microbiol.">
        <title>Reticulibacter mediterranei gen. nov., sp. nov., within the new family Reticulibacteraceae fam. nov., and Ktedonospora formicarum gen. nov., sp. nov., Ktedonobacter robiniae sp. nov., Dictyobacter formicarum sp. nov. and Dictyobacter arantiisoli sp. nov., belonging to the class Ktedonobacteria.</title>
        <authorList>
            <person name="Yabe S."/>
            <person name="Zheng Y."/>
            <person name="Wang C.M."/>
            <person name="Sakai Y."/>
            <person name="Abe K."/>
            <person name="Yokota A."/>
            <person name="Donadio S."/>
            <person name="Cavaletti L."/>
            <person name="Monciardini P."/>
        </authorList>
    </citation>
    <scope>NUCLEOTIDE SEQUENCE [LARGE SCALE GENOMIC DNA]</scope>
    <source>
        <strain evidence="10 11">SOSP1-30</strain>
    </source>
</reference>